<evidence type="ECO:0000256" key="4">
    <source>
        <dbReference type="SAM" id="MobiDB-lite"/>
    </source>
</evidence>
<organism evidence="6 7">
    <name type="scientific">Cladophialophora carrionii</name>
    <dbReference type="NCBI Taxonomy" id="86049"/>
    <lineage>
        <taxon>Eukaryota</taxon>
        <taxon>Fungi</taxon>
        <taxon>Dikarya</taxon>
        <taxon>Ascomycota</taxon>
        <taxon>Pezizomycotina</taxon>
        <taxon>Eurotiomycetes</taxon>
        <taxon>Chaetothyriomycetidae</taxon>
        <taxon>Chaetothyriales</taxon>
        <taxon>Herpotrichiellaceae</taxon>
        <taxon>Cladophialophora</taxon>
    </lineage>
</organism>
<evidence type="ECO:0000256" key="3">
    <source>
        <dbReference type="ARBA" id="ARBA00035112"/>
    </source>
</evidence>
<dbReference type="OrthoDB" id="3687641at2759"/>
<evidence type="ECO:0000256" key="1">
    <source>
        <dbReference type="ARBA" id="ARBA00004685"/>
    </source>
</evidence>
<protein>
    <recommendedName>
        <fullName evidence="8">Tat pathway signal sequence</fullName>
    </recommendedName>
</protein>
<gene>
    <name evidence="6" type="ORF">CLCR_02056</name>
</gene>
<dbReference type="VEuPathDB" id="FungiDB:CLCR_02056"/>
<comment type="pathway">
    <text evidence="1">Mycotoxin biosynthesis.</text>
</comment>
<keyword evidence="2" id="KW-0560">Oxidoreductase</keyword>
<evidence type="ECO:0000256" key="2">
    <source>
        <dbReference type="ARBA" id="ARBA00023002"/>
    </source>
</evidence>
<comment type="caution">
    <text evidence="6">The sequence shown here is derived from an EMBL/GenBank/DDBJ whole genome shotgun (WGS) entry which is preliminary data.</text>
</comment>
<name>A0A1C1CEE2_9EURO</name>
<dbReference type="InterPro" id="IPR021765">
    <property type="entry name" value="UstYa-like"/>
</dbReference>
<dbReference type="EMBL" id="LGRB01000015">
    <property type="protein sequence ID" value="OCT46838.1"/>
    <property type="molecule type" value="Genomic_DNA"/>
</dbReference>
<evidence type="ECO:0000313" key="7">
    <source>
        <dbReference type="Proteomes" id="UP000094526"/>
    </source>
</evidence>
<feature type="compositionally biased region" description="Basic and acidic residues" evidence="4">
    <location>
        <begin position="9"/>
        <end position="20"/>
    </location>
</feature>
<dbReference type="GO" id="GO:0016491">
    <property type="term" value="F:oxidoreductase activity"/>
    <property type="evidence" value="ECO:0007669"/>
    <property type="project" value="UniProtKB-KW"/>
</dbReference>
<evidence type="ECO:0000256" key="5">
    <source>
        <dbReference type="SAM" id="Phobius"/>
    </source>
</evidence>
<dbReference type="GO" id="GO:0043386">
    <property type="term" value="P:mycotoxin biosynthetic process"/>
    <property type="evidence" value="ECO:0007669"/>
    <property type="project" value="InterPro"/>
</dbReference>
<dbReference type="Pfam" id="PF11807">
    <property type="entry name" value="UstYa"/>
    <property type="match status" value="1"/>
</dbReference>
<evidence type="ECO:0008006" key="8">
    <source>
        <dbReference type="Google" id="ProtNLM"/>
    </source>
</evidence>
<dbReference type="VEuPathDB" id="FungiDB:G647_01552"/>
<accession>A0A1C1CEE2</accession>
<reference evidence="7" key="1">
    <citation type="submission" date="2015-07" db="EMBL/GenBank/DDBJ databases">
        <authorList>
            <person name="Teixeira M.M."/>
            <person name="Souza R.C."/>
            <person name="Almeida L.G."/>
            <person name="Vicente V.A."/>
            <person name="de Hoog S."/>
            <person name="Bocca A.L."/>
            <person name="de Almeida S.R."/>
            <person name="Vasconcelos A.T."/>
            <person name="Felipe M.S."/>
        </authorList>
    </citation>
    <scope>NUCLEOTIDE SEQUENCE [LARGE SCALE GENOMIC DNA]</scope>
    <source>
        <strain evidence="7">KSF</strain>
    </source>
</reference>
<sequence>MGFPWPLSSHKEETYHDRSPASDISAHQEPYVTEALLAPEDVRPYTDSNPRRQILLQRCINVILFLVILAESIALYRCKRHLLVRQTPVPDFINVERTWIPDQRFAHKYMFSDNNAFAEVYKGWETLFPSREAESGEGESPANFSSLSTAATGMIHVDDGHSYIKNPPYQSTLTLLGGSDAYMVTGIHQLHCLRIILSTYGVLRLGGTNDVDDAHLAHCFDYLRQGLMCSIDTSIEGNSTEYGEGWGSVHVCKDYSKIVKWIDHQTVGLEEVRTESQG</sequence>
<dbReference type="AlphaFoldDB" id="A0A1C1CEE2"/>
<evidence type="ECO:0000313" key="6">
    <source>
        <dbReference type="EMBL" id="OCT46838.1"/>
    </source>
</evidence>
<dbReference type="PANTHER" id="PTHR33365">
    <property type="entry name" value="YALI0B05434P"/>
    <property type="match status" value="1"/>
</dbReference>
<proteinExistence type="inferred from homology"/>
<keyword evidence="5" id="KW-1133">Transmembrane helix</keyword>
<keyword evidence="7" id="KW-1185">Reference proteome</keyword>
<dbReference type="PANTHER" id="PTHR33365:SF11">
    <property type="entry name" value="TAT PATHWAY SIGNAL SEQUENCE"/>
    <property type="match status" value="1"/>
</dbReference>
<feature type="transmembrane region" description="Helical" evidence="5">
    <location>
        <begin position="55"/>
        <end position="76"/>
    </location>
</feature>
<keyword evidence="5" id="KW-0472">Membrane</keyword>
<keyword evidence="5" id="KW-0812">Transmembrane</keyword>
<dbReference type="STRING" id="86049.A0A1C1CEE2"/>
<feature type="region of interest" description="Disordered" evidence="4">
    <location>
        <begin position="1"/>
        <end position="23"/>
    </location>
</feature>
<dbReference type="Proteomes" id="UP000094526">
    <property type="component" value="Unassembled WGS sequence"/>
</dbReference>
<comment type="similarity">
    <text evidence="3">Belongs to the ustYa family.</text>
</comment>